<dbReference type="KEGG" id="lgi:LOTGIDRAFT_153194"/>
<dbReference type="RefSeq" id="XP_009055364.1">
    <property type="nucleotide sequence ID" value="XM_009057116.1"/>
</dbReference>
<evidence type="ECO:0000313" key="2">
    <source>
        <dbReference type="EMBL" id="ESO93735.1"/>
    </source>
</evidence>
<protein>
    <submittedName>
        <fullName evidence="2">Uncharacterized protein</fullName>
    </submittedName>
</protein>
<organism evidence="2 3">
    <name type="scientific">Lottia gigantea</name>
    <name type="common">Giant owl limpet</name>
    <dbReference type="NCBI Taxonomy" id="225164"/>
    <lineage>
        <taxon>Eukaryota</taxon>
        <taxon>Metazoa</taxon>
        <taxon>Spiralia</taxon>
        <taxon>Lophotrochozoa</taxon>
        <taxon>Mollusca</taxon>
        <taxon>Gastropoda</taxon>
        <taxon>Patellogastropoda</taxon>
        <taxon>Lottioidea</taxon>
        <taxon>Lottiidae</taxon>
        <taxon>Lottia</taxon>
    </lineage>
</organism>
<keyword evidence="3" id="KW-1185">Reference proteome</keyword>
<accession>V4AEZ9</accession>
<gene>
    <name evidence="2" type="ORF">LOTGIDRAFT_153194</name>
</gene>
<dbReference type="HOGENOM" id="CLU_1226010_0_0_1"/>
<name>V4AEZ9_LOTGI</name>
<dbReference type="Proteomes" id="UP000030746">
    <property type="component" value="Unassembled WGS sequence"/>
</dbReference>
<feature type="region of interest" description="Disordered" evidence="1">
    <location>
        <begin position="113"/>
        <end position="132"/>
    </location>
</feature>
<dbReference type="AlphaFoldDB" id="V4AEZ9"/>
<reference evidence="2 3" key="1">
    <citation type="journal article" date="2013" name="Nature">
        <title>Insights into bilaterian evolution from three spiralian genomes.</title>
        <authorList>
            <person name="Simakov O."/>
            <person name="Marletaz F."/>
            <person name="Cho S.J."/>
            <person name="Edsinger-Gonzales E."/>
            <person name="Havlak P."/>
            <person name="Hellsten U."/>
            <person name="Kuo D.H."/>
            <person name="Larsson T."/>
            <person name="Lv J."/>
            <person name="Arendt D."/>
            <person name="Savage R."/>
            <person name="Osoegawa K."/>
            <person name="de Jong P."/>
            <person name="Grimwood J."/>
            <person name="Chapman J.A."/>
            <person name="Shapiro H."/>
            <person name="Aerts A."/>
            <person name="Otillar R.P."/>
            <person name="Terry A.Y."/>
            <person name="Boore J.L."/>
            <person name="Grigoriev I.V."/>
            <person name="Lindberg D.R."/>
            <person name="Seaver E.C."/>
            <person name="Weisblat D.A."/>
            <person name="Putnam N.H."/>
            <person name="Rokhsar D.S."/>
        </authorList>
    </citation>
    <scope>NUCLEOTIDE SEQUENCE [LARGE SCALE GENOMIC DNA]</scope>
</reference>
<dbReference type="CTD" id="20235899"/>
<dbReference type="EMBL" id="KB201890">
    <property type="protein sequence ID" value="ESO93735.1"/>
    <property type="molecule type" value="Genomic_DNA"/>
</dbReference>
<proteinExistence type="predicted"/>
<sequence length="226" mass="24678">MNSVLQMDLDKTFGSSPSNVTLPISARPECEGQATKPKLYLYTNFGKMQSPKSANSTSHSLNDVSKSTICRSLGSSGVLNSPYSMTNNTLNISAVTPDPSRLSSQLDNLLSDSEVKSCTPGPDEGLEDTSDPRLCPRVLVDVNLPIQRPKGSNCLTAASAVNNYLSTRTSTPLHSNSGINCERSGKKTRFKEGRWRNAKEETYKSLIWVQIGTFECTLNEIGEFPY</sequence>
<evidence type="ECO:0000313" key="3">
    <source>
        <dbReference type="Proteomes" id="UP000030746"/>
    </source>
</evidence>
<dbReference type="GeneID" id="20235899"/>
<evidence type="ECO:0000256" key="1">
    <source>
        <dbReference type="SAM" id="MobiDB-lite"/>
    </source>
</evidence>